<evidence type="ECO:0000313" key="3">
    <source>
        <dbReference type="Proteomes" id="UP000198815"/>
    </source>
</evidence>
<sequence length="288" mass="32713">MNPQLQQILAEHGVVVRRSWPALRSAITRAAAAGELETIMPGVYVEAGASGDWRRRALAACVRHPDATVTGRAAAALSFWPGCQVGDVEVSRRTRTVETRGFSWLRRVVPSEWVVDRGGLRFAHPSWAAVELCSTMGGEPLDEALRAGVKLDDLWEAHRHMGGRRGAPVRELLLRDSRDEPWSEGERACHHLLRSHHIIGWRTNVRVDGYYIDVAWKELKVGLEIDGYRFHSDRAAFEADRIRDQRLQARGWIIMHVTWRQCVESPEETVQLLKRVLRARRLGRACQK</sequence>
<evidence type="ECO:0000259" key="1">
    <source>
        <dbReference type="Pfam" id="PF18741"/>
    </source>
</evidence>
<dbReference type="Gene3D" id="3.40.960.10">
    <property type="entry name" value="VSR Endonuclease"/>
    <property type="match status" value="1"/>
</dbReference>
<protein>
    <submittedName>
        <fullName evidence="2">Very-short-patch-repair endonuclease</fullName>
    </submittedName>
</protein>
<keyword evidence="2" id="KW-0540">Nuclease</keyword>
<dbReference type="STRING" id="64702.SAMN05443377_10883"/>
<proteinExistence type="predicted"/>
<dbReference type="RefSeq" id="WP_091968823.1">
    <property type="nucleotide sequence ID" value="NZ_FOGZ01000008.1"/>
</dbReference>
<accession>A0A1H9RPN6</accession>
<dbReference type="OrthoDB" id="4310518at2"/>
<reference evidence="3" key="1">
    <citation type="submission" date="2016-10" db="EMBL/GenBank/DDBJ databases">
        <authorList>
            <person name="Varghese N."/>
            <person name="Submissions S."/>
        </authorList>
    </citation>
    <scope>NUCLEOTIDE SEQUENCE [LARGE SCALE GENOMIC DNA]</scope>
    <source>
        <strain evidence="3">DSM 16859</strain>
    </source>
</reference>
<evidence type="ECO:0000313" key="2">
    <source>
        <dbReference type="EMBL" id="SER74666.1"/>
    </source>
</evidence>
<dbReference type="Proteomes" id="UP000198815">
    <property type="component" value="Unassembled WGS sequence"/>
</dbReference>
<keyword evidence="2" id="KW-0378">Hydrolase</keyword>
<keyword evidence="2" id="KW-0255">Endonuclease</keyword>
<dbReference type="InterPro" id="IPR049468">
    <property type="entry name" value="Restrct_endonuc-II-like_dom"/>
</dbReference>
<name>A0A1H9RPN6_9ACTN</name>
<dbReference type="SUPFAM" id="SSF52980">
    <property type="entry name" value="Restriction endonuclease-like"/>
    <property type="match status" value="1"/>
</dbReference>
<dbReference type="Pfam" id="PF18741">
    <property type="entry name" value="MTES_1575"/>
    <property type="match status" value="1"/>
</dbReference>
<organism evidence="2 3">
    <name type="scientific">Propionibacterium cyclohexanicum</name>
    <dbReference type="NCBI Taxonomy" id="64702"/>
    <lineage>
        <taxon>Bacteria</taxon>
        <taxon>Bacillati</taxon>
        <taxon>Actinomycetota</taxon>
        <taxon>Actinomycetes</taxon>
        <taxon>Propionibacteriales</taxon>
        <taxon>Propionibacteriaceae</taxon>
        <taxon>Propionibacterium</taxon>
    </lineage>
</organism>
<feature type="domain" description="Restriction endonuclease type II-like" evidence="1">
    <location>
        <begin position="201"/>
        <end position="275"/>
    </location>
</feature>
<gene>
    <name evidence="2" type="ORF">SAMN05443377_10883</name>
</gene>
<dbReference type="GO" id="GO:0004519">
    <property type="term" value="F:endonuclease activity"/>
    <property type="evidence" value="ECO:0007669"/>
    <property type="project" value="UniProtKB-KW"/>
</dbReference>
<dbReference type="EMBL" id="FOGZ01000008">
    <property type="protein sequence ID" value="SER74666.1"/>
    <property type="molecule type" value="Genomic_DNA"/>
</dbReference>
<dbReference type="AlphaFoldDB" id="A0A1H9RPN6"/>
<keyword evidence="3" id="KW-1185">Reference proteome</keyword>
<dbReference type="InterPro" id="IPR011335">
    <property type="entry name" value="Restrct_endonuc-II-like"/>
</dbReference>